<dbReference type="EMBL" id="NVWI01000013">
    <property type="protein sequence ID" value="PCJ39606.1"/>
    <property type="molecule type" value="Genomic_DNA"/>
</dbReference>
<dbReference type="FunFam" id="3.40.50.720:FF:000173">
    <property type="entry name" value="3-oxoacyl-[acyl-carrier protein] reductase"/>
    <property type="match status" value="1"/>
</dbReference>
<dbReference type="InterPro" id="IPR050259">
    <property type="entry name" value="SDR"/>
</dbReference>
<dbReference type="PANTHER" id="PTHR42879">
    <property type="entry name" value="3-OXOACYL-(ACYL-CARRIER-PROTEIN) REDUCTASE"/>
    <property type="match status" value="1"/>
</dbReference>
<dbReference type="PRINTS" id="PR00080">
    <property type="entry name" value="SDRFAMILY"/>
</dbReference>
<evidence type="ECO:0000313" key="3">
    <source>
        <dbReference type="EMBL" id="PCJ39606.1"/>
    </source>
</evidence>
<comment type="caution">
    <text evidence="3">The sequence shown here is derived from an EMBL/GenBank/DDBJ whole genome shotgun (WGS) entry which is preliminary data.</text>
</comment>
<dbReference type="Pfam" id="PF13561">
    <property type="entry name" value="adh_short_C2"/>
    <property type="match status" value="1"/>
</dbReference>
<evidence type="ECO:0000256" key="1">
    <source>
        <dbReference type="ARBA" id="ARBA00006484"/>
    </source>
</evidence>
<sequence length="241" mass="25414">MNNMVIVSGATKGLGLAISKQLVAKGYLVVGVSRTNSDEYKELMSSHSDSVFFHSFDFSNTEKISALVKKIVNTYGRPYALINNAALGHDGVLATMHEKDIHELIKVNVEAPILLAKYASRSMLLNKIGRIVNVGSIIGSTGFNGLSVYGATKSALAGFTKSLSRELGKVNITVNTLAPGYMETNMTQGLQGDKLASITRRSPLGRLANVDDAAQATIFLLSDGAGSITGTTITVDAGSTA</sequence>
<dbReference type="InterPro" id="IPR036291">
    <property type="entry name" value="NAD(P)-bd_dom_sf"/>
</dbReference>
<comment type="similarity">
    <text evidence="1">Belongs to the short-chain dehydrogenases/reductases (SDR) family.</text>
</comment>
<gene>
    <name evidence="3" type="ORF">COA71_13225</name>
</gene>
<protein>
    <submittedName>
        <fullName evidence="3">3-oxoacyl-ACP reductase</fullName>
    </submittedName>
</protein>
<reference evidence="4" key="1">
    <citation type="submission" date="2017-08" db="EMBL/GenBank/DDBJ databases">
        <title>A dynamic microbial community with high functional redundancy inhabits the cold, oxic subseafloor aquifer.</title>
        <authorList>
            <person name="Tully B.J."/>
            <person name="Wheat C.G."/>
            <person name="Glazer B.T."/>
            <person name="Huber J.A."/>
        </authorList>
    </citation>
    <scope>NUCLEOTIDE SEQUENCE [LARGE SCALE GENOMIC DNA]</scope>
</reference>
<dbReference type="AlphaFoldDB" id="A0A2A5C897"/>
<dbReference type="InterPro" id="IPR002347">
    <property type="entry name" value="SDR_fam"/>
</dbReference>
<dbReference type="GO" id="GO:0016491">
    <property type="term" value="F:oxidoreductase activity"/>
    <property type="evidence" value="ECO:0007669"/>
    <property type="project" value="UniProtKB-KW"/>
</dbReference>
<dbReference type="Proteomes" id="UP000228987">
    <property type="component" value="Unassembled WGS sequence"/>
</dbReference>
<evidence type="ECO:0000256" key="2">
    <source>
        <dbReference type="ARBA" id="ARBA00023002"/>
    </source>
</evidence>
<organism evidence="3 4">
    <name type="scientific">SAR86 cluster bacterium</name>
    <dbReference type="NCBI Taxonomy" id="2030880"/>
    <lineage>
        <taxon>Bacteria</taxon>
        <taxon>Pseudomonadati</taxon>
        <taxon>Pseudomonadota</taxon>
        <taxon>Gammaproteobacteria</taxon>
        <taxon>SAR86 cluster</taxon>
    </lineage>
</organism>
<proteinExistence type="inferred from homology"/>
<dbReference type="GO" id="GO:0032787">
    <property type="term" value="P:monocarboxylic acid metabolic process"/>
    <property type="evidence" value="ECO:0007669"/>
    <property type="project" value="UniProtKB-ARBA"/>
</dbReference>
<dbReference type="Gene3D" id="3.40.50.720">
    <property type="entry name" value="NAD(P)-binding Rossmann-like Domain"/>
    <property type="match status" value="1"/>
</dbReference>
<evidence type="ECO:0000313" key="4">
    <source>
        <dbReference type="Proteomes" id="UP000228987"/>
    </source>
</evidence>
<dbReference type="PRINTS" id="PR00081">
    <property type="entry name" value="GDHRDH"/>
</dbReference>
<accession>A0A2A5C897</accession>
<keyword evidence="2" id="KW-0560">Oxidoreductase</keyword>
<dbReference type="PANTHER" id="PTHR42879:SF2">
    <property type="entry name" value="3-OXOACYL-[ACYL-CARRIER-PROTEIN] REDUCTASE FABG"/>
    <property type="match status" value="1"/>
</dbReference>
<name>A0A2A5C897_9GAMM</name>
<dbReference type="PROSITE" id="PS00061">
    <property type="entry name" value="ADH_SHORT"/>
    <property type="match status" value="1"/>
</dbReference>
<dbReference type="SUPFAM" id="SSF51735">
    <property type="entry name" value="NAD(P)-binding Rossmann-fold domains"/>
    <property type="match status" value="1"/>
</dbReference>
<dbReference type="InterPro" id="IPR020904">
    <property type="entry name" value="Sc_DH/Rdtase_CS"/>
</dbReference>